<protein>
    <recommendedName>
        <fullName evidence="2">Retrovirus-related Pol polyprotein from transposon TNT 1-94-like beta-barrel domain-containing protein</fullName>
    </recommendedName>
</protein>
<dbReference type="Proteomes" id="UP000836404">
    <property type="component" value="Unassembled WGS sequence"/>
</dbReference>
<reference evidence="3 4" key="1">
    <citation type="submission" date="2020-10" db="EMBL/GenBank/DDBJ databases">
        <authorList>
            <person name="Sedaghatjoo S."/>
        </authorList>
    </citation>
    <scope>NUCLEOTIDE SEQUENCE [LARGE SCALE GENOMIC DNA]</scope>
    <source>
        <strain evidence="3 4">LLFL</strain>
    </source>
</reference>
<evidence type="ECO:0000313" key="4">
    <source>
        <dbReference type="Proteomes" id="UP000836404"/>
    </source>
</evidence>
<keyword evidence="4" id="KW-1185">Reference proteome</keyword>
<feature type="compositionally biased region" description="Acidic residues" evidence="1">
    <location>
        <begin position="536"/>
        <end position="546"/>
    </location>
</feature>
<dbReference type="AlphaFoldDB" id="A0A9N8LBY1"/>
<dbReference type="EMBL" id="CAJHJF010000780">
    <property type="protein sequence ID" value="CAD6906424.1"/>
    <property type="molecule type" value="Genomic_DNA"/>
</dbReference>
<evidence type="ECO:0000256" key="1">
    <source>
        <dbReference type="SAM" id="MobiDB-lite"/>
    </source>
</evidence>
<accession>A0A9N8LBY1</accession>
<feature type="region of interest" description="Disordered" evidence="1">
    <location>
        <begin position="1"/>
        <end position="34"/>
    </location>
</feature>
<feature type="region of interest" description="Disordered" evidence="1">
    <location>
        <begin position="523"/>
        <end position="546"/>
    </location>
</feature>
<dbReference type="InterPro" id="IPR054722">
    <property type="entry name" value="PolX-like_BBD"/>
</dbReference>
<proteinExistence type="predicted"/>
<name>A0A9N8LBY1_9BASI</name>
<feature type="compositionally biased region" description="Polar residues" evidence="1">
    <location>
        <begin position="1"/>
        <end position="32"/>
    </location>
</feature>
<evidence type="ECO:0000259" key="2">
    <source>
        <dbReference type="Pfam" id="PF22936"/>
    </source>
</evidence>
<evidence type="ECO:0000313" key="3">
    <source>
        <dbReference type="EMBL" id="CAD6906424.1"/>
    </source>
</evidence>
<sequence length="1090" mass="119374">MVAPHLSSQISPSTPNLQDSSMAESTTPTNNKSDLEKVLAAVEASTTSNNRRFDRFEAELAELKANRTMSTIGGTPFGGGLAASPFTPEALRPGPKASVFHRPLQTPVQATPTARGVSGFLVPITPKASRNKDENVVAFRHLDPHVSAAERIEASRRASDETSDEVRQLKAELWTACLSVVEKENPGASDVLIAEKTDQMLSEQWLALRKDRIARSFDTAHRGDTSKDFGKGNAGKKEWQRKISQSAPSRVLNKLTHGNYMDWVSEIISILAPIQGATEILEGIEHGRGYVEDDPDKETEGYDVRLDLEIGGLVAGSVSAECRGYVVSRQSTGEYRGSVLWRDLVLVMRRGDGVDKATIFEDVIAERQESNEGVRPYAERLRTNFIKLGAINSPLSADDQVMYLLRGLQPRMDTHRVAVRAFRQSGTAYTFDAALSFLLQQEAAASLDRSQAPKRLSLLSRPTANWAAGENQGQVRKFHVIRNSANKGQPGYFNGECRHCHKWGHKQEDCAQRKREIDAGLVDPKHPSAKVAQSGEVEEQEESGSDVEGDIYEVMDANGEVFFARLATGPVGDTDNEANAAVAMMAHSSIAIASKAAVSHPDWTDEDLDSFSEAHIPKNAIKWILDSGATHHMTPRSELLPVRVKAATGAVVHIADGTKANIERRGACIASMFGDGGTEAKNVVLKTVLVVPSFTTNLLSVQRLAEDGWTVKFARTGAELVSPKGERVEIFTEPGTGAPFVMLRTQPVKYIDVKGSARRMGPAMAAAHVAITDRDLDEAAKWHQRMGHLSYHALRILASNPAFARPSRPSPQAFARIIAEEDLCEPCVETKQPLLPFGNSETVPEAKMSDVAFDLKQQHIGSADDIIDLVLPKRAVKLSDVPIEPDQAPIGEWYNADEEDKQLDHEDWTVTLDNGNRDDQVQGQFGEWPALESLLGEDDDDEDLVTNEFTGELSRVNTQQHLPPSVQGTRDAYSQVDDFDEPIGLDDLDRMFEDTPTQVTFEPTVGAVLPAAPQPRRSKRIESQFKALTATIELSLLAASGDEVLQRATEIAARAFSAAIRSTADGVLIEPKSLADAKKRDDWAKWEEGF</sequence>
<gene>
    <name evidence="3" type="ORF">JKILLFL_G3469</name>
</gene>
<comment type="caution">
    <text evidence="3">The sequence shown here is derived from an EMBL/GenBank/DDBJ whole genome shotgun (WGS) entry which is preliminary data.</text>
</comment>
<dbReference type="Pfam" id="PF22936">
    <property type="entry name" value="Pol_BBD"/>
    <property type="match status" value="1"/>
</dbReference>
<feature type="domain" description="Retrovirus-related Pol polyprotein from transposon TNT 1-94-like beta-barrel" evidence="2">
    <location>
        <begin position="623"/>
        <end position="708"/>
    </location>
</feature>
<organism evidence="3 4">
    <name type="scientific">Tilletia laevis</name>
    <dbReference type="NCBI Taxonomy" id="157183"/>
    <lineage>
        <taxon>Eukaryota</taxon>
        <taxon>Fungi</taxon>
        <taxon>Dikarya</taxon>
        <taxon>Basidiomycota</taxon>
        <taxon>Ustilaginomycotina</taxon>
        <taxon>Exobasidiomycetes</taxon>
        <taxon>Tilletiales</taxon>
        <taxon>Tilletiaceae</taxon>
        <taxon>Tilletia</taxon>
    </lineage>
</organism>